<dbReference type="EMBL" id="QBKT01000004">
    <property type="protein sequence ID" value="PTX61591.1"/>
    <property type="molecule type" value="Genomic_DNA"/>
</dbReference>
<evidence type="ECO:0000256" key="1">
    <source>
        <dbReference type="SAM" id="Phobius"/>
    </source>
</evidence>
<gene>
    <name evidence="2" type="ORF">C8N46_104234</name>
</gene>
<sequence>MYSFQIFSIIHDDSNPVDEVEIYWLIPIMMIIIPIVYFIRIKLFDKYVYGIDLQKIDAELAEYERKEKELLEENNT</sequence>
<evidence type="ECO:0000313" key="2">
    <source>
        <dbReference type="EMBL" id="PTX61591.1"/>
    </source>
</evidence>
<protein>
    <submittedName>
        <fullName evidence="2">Uncharacterized protein</fullName>
    </submittedName>
</protein>
<keyword evidence="1" id="KW-1133">Transmembrane helix</keyword>
<proteinExistence type="predicted"/>
<evidence type="ECO:0000313" key="3">
    <source>
        <dbReference type="Proteomes" id="UP000244090"/>
    </source>
</evidence>
<comment type="caution">
    <text evidence="2">The sequence shown here is derived from an EMBL/GenBank/DDBJ whole genome shotgun (WGS) entry which is preliminary data.</text>
</comment>
<feature type="transmembrane region" description="Helical" evidence="1">
    <location>
        <begin position="22"/>
        <end position="39"/>
    </location>
</feature>
<dbReference type="AlphaFoldDB" id="A0A2T6BZU2"/>
<keyword evidence="3" id="KW-1185">Reference proteome</keyword>
<name>A0A2T6BZU2_9FLAO</name>
<reference evidence="2 3" key="1">
    <citation type="submission" date="2018-04" db="EMBL/GenBank/DDBJ databases">
        <title>Genomic Encyclopedia of Archaeal and Bacterial Type Strains, Phase II (KMG-II): from individual species to whole genera.</title>
        <authorList>
            <person name="Goeker M."/>
        </authorList>
    </citation>
    <scope>NUCLEOTIDE SEQUENCE [LARGE SCALE GENOMIC DNA]</scope>
    <source>
        <strain evidence="2 3">DSM 25731</strain>
    </source>
</reference>
<accession>A0A2T6BZU2</accession>
<keyword evidence="1" id="KW-0812">Transmembrane</keyword>
<keyword evidence="1" id="KW-0472">Membrane</keyword>
<dbReference type="Proteomes" id="UP000244090">
    <property type="component" value="Unassembled WGS sequence"/>
</dbReference>
<organism evidence="2 3">
    <name type="scientific">Kordia periserrulae</name>
    <dbReference type="NCBI Taxonomy" id="701523"/>
    <lineage>
        <taxon>Bacteria</taxon>
        <taxon>Pseudomonadati</taxon>
        <taxon>Bacteroidota</taxon>
        <taxon>Flavobacteriia</taxon>
        <taxon>Flavobacteriales</taxon>
        <taxon>Flavobacteriaceae</taxon>
        <taxon>Kordia</taxon>
    </lineage>
</organism>